<reference evidence="2 3" key="1">
    <citation type="submission" date="2016-06" db="EMBL/GenBank/DDBJ databases">
        <authorList>
            <person name="Kjaerup R.B."/>
            <person name="Dalgaard T.S."/>
            <person name="Juul-Madsen H.R."/>
        </authorList>
    </citation>
    <scope>NUCLEOTIDE SEQUENCE [LARGE SCALE GENOMIC DNA]</scope>
    <source>
        <strain evidence="2 3">Pb300</strain>
    </source>
</reference>
<dbReference type="VEuPathDB" id="FungiDB:PADG_07258"/>
<evidence type="ECO:0000256" key="1">
    <source>
        <dbReference type="SAM" id="MobiDB-lite"/>
    </source>
</evidence>
<gene>
    <name evidence="2" type="ORF">ACO22_05691</name>
</gene>
<sequence length="139" mass="15488">MGLGATHSTRRRRWGQANGLVQFAQPNPFKVITTMQMNLRSFCRKRLCVRITPSSPHITAANHRAPNTDPGASGNSVLTRNEKVEPPPRGVPYLASGTEILLQKSMLGTTKLITYATQPRGHQEDKLETGERRNEITRL</sequence>
<dbReference type="Proteomes" id="UP000242814">
    <property type="component" value="Unassembled WGS sequence"/>
</dbReference>
<evidence type="ECO:0000313" key="2">
    <source>
        <dbReference type="EMBL" id="ODH21235.1"/>
    </source>
</evidence>
<protein>
    <submittedName>
        <fullName evidence="2">Uncharacterized protein</fullName>
    </submittedName>
</protein>
<proteinExistence type="predicted"/>
<dbReference type="AlphaFoldDB" id="A0A1D2J9L5"/>
<feature type="compositionally biased region" description="Basic and acidic residues" evidence="1">
    <location>
        <begin position="121"/>
        <end position="139"/>
    </location>
</feature>
<organism evidence="2 3">
    <name type="scientific">Paracoccidioides brasiliensis</name>
    <dbReference type="NCBI Taxonomy" id="121759"/>
    <lineage>
        <taxon>Eukaryota</taxon>
        <taxon>Fungi</taxon>
        <taxon>Dikarya</taxon>
        <taxon>Ascomycota</taxon>
        <taxon>Pezizomycotina</taxon>
        <taxon>Eurotiomycetes</taxon>
        <taxon>Eurotiomycetidae</taxon>
        <taxon>Onygenales</taxon>
        <taxon>Ajellomycetaceae</taxon>
        <taxon>Paracoccidioides</taxon>
    </lineage>
</organism>
<feature type="region of interest" description="Disordered" evidence="1">
    <location>
        <begin position="118"/>
        <end position="139"/>
    </location>
</feature>
<dbReference type="EMBL" id="LZYO01000265">
    <property type="protein sequence ID" value="ODH21235.1"/>
    <property type="molecule type" value="Genomic_DNA"/>
</dbReference>
<comment type="caution">
    <text evidence="2">The sequence shown here is derived from an EMBL/GenBank/DDBJ whole genome shotgun (WGS) entry which is preliminary data.</text>
</comment>
<dbReference type="VEuPathDB" id="FungiDB:PABG_03820"/>
<evidence type="ECO:0000313" key="3">
    <source>
        <dbReference type="Proteomes" id="UP000242814"/>
    </source>
</evidence>
<accession>A0A1D2J9L5</accession>
<name>A0A1D2J9L5_PARBR</name>
<feature type="region of interest" description="Disordered" evidence="1">
    <location>
        <begin position="57"/>
        <end position="92"/>
    </location>
</feature>